<accession>A0A7W7FX95</accession>
<evidence type="ECO:0000313" key="2">
    <source>
        <dbReference type="EMBL" id="MBB4678684.1"/>
    </source>
</evidence>
<dbReference type="RefSeq" id="WP_185004527.1">
    <property type="nucleotide sequence ID" value="NZ_BAAAUI010000010.1"/>
</dbReference>
<reference evidence="2 3" key="1">
    <citation type="submission" date="2020-08" db="EMBL/GenBank/DDBJ databases">
        <title>Sequencing the genomes of 1000 actinobacteria strains.</title>
        <authorList>
            <person name="Klenk H.-P."/>
        </authorList>
    </citation>
    <scope>NUCLEOTIDE SEQUENCE [LARGE SCALE GENOMIC DNA]</scope>
    <source>
        <strain evidence="2 3">DSM 44230</strain>
    </source>
</reference>
<dbReference type="InterPro" id="IPR012338">
    <property type="entry name" value="Beta-lactam/transpept-like"/>
</dbReference>
<dbReference type="SUPFAM" id="SSF56601">
    <property type="entry name" value="beta-lactamase/transpeptidase-like"/>
    <property type="match status" value="1"/>
</dbReference>
<dbReference type="Proteomes" id="UP000533598">
    <property type="component" value="Unassembled WGS sequence"/>
</dbReference>
<dbReference type="Gene3D" id="3.40.710.10">
    <property type="entry name" value="DD-peptidase/beta-lactamase superfamily"/>
    <property type="match status" value="1"/>
</dbReference>
<proteinExistence type="predicted"/>
<dbReference type="EMBL" id="JACHMH010000001">
    <property type="protein sequence ID" value="MBB4678684.1"/>
    <property type="molecule type" value="Genomic_DNA"/>
</dbReference>
<name>A0A7W7FX95_9PSEU</name>
<feature type="domain" description="Beta-lactamase-related" evidence="1">
    <location>
        <begin position="44"/>
        <end position="389"/>
    </location>
</feature>
<dbReference type="Pfam" id="PF00144">
    <property type="entry name" value="Beta-lactamase"/>
    <property type="match status" value="1"/>
</dbReference>
<keyword evidence="3" id="KW-1185">Reference proteome</keyword>
<evidence type="ECO:0000259" key="1">
    <source>
        <dbReference type="Pfam" id="PF00144"/>
    </source>
</evidence>
<dbReference type="InterPro" id="IPR050491">
    <property type="entry name" value="AmpC-like"/>
</dbReference>
<gene>
    <name evidence="2" type="ORF">HNR67_004802</name>
</gene>
<dbReference type="InterPro" id="IPR001466">
    <property type="entry name" value="Beta-lactam-related"/>
</dbReference>
<dbReference type="PANTHER" id="PTHR46825:SF7">
    <property type="entry name" value="D-ALANYL-D-ALANINE CARBOXYPEPTIDASE"/>
    <property type="match status" value="1"/>
</dbReference>
<comment type="caution">
    <text evidence="2">The sequence shown here is derived from an EMBL/GenBank/DDBJ whole genome shotgun (WGS) entry which is preliminary data.</text>
</comment>
<sequence>MRGRIRQYVLVLVLGLAGVLPAAAVPGPELTKRMDERMDKALERAAGRFGAAGVQAVAIRRGQVVWSGVRGLAVISPPREVGADTMFAFASLSKLMLTPFALHQAENGVLDLDKPISAYLGDDLPGARVVTVRMLLTHTTGYPDVYADPATEPLFPPGDRYDPNRPYTFEMLRPAIREPANPGANFHYSNTGYLVLGHLLTTIAGGDEAFRQAYRDFLRRAGTPRAPLTEQQVTAERSPQALQRFAHGYTRHDNGSLTDFFTAHGARGIPTDLYGLPFTDGLLAGTAMGAGLVLDALFTRGNLLRPETLRHMVTPTPQALRSQDFERSYGMGTYRTKTAGGSWQGHGGSYVGCTAMAGTDRDRGLTIAVVVNQNSAQRPAEVIWRELAEASGGY</sequence>
<dbReference type="AlphaFoldDB" id="A0A7W7FX95"/>
<protein>
    <submittedName>
        <fullName evidence="2">CubicO group peptidase (Beta-lactamase class C family)</fullName>
    </submittedName>
</protein>
<organism evidence="2 3">
    <name type="scientific">Crossiella cryophila</name>
    <dbReference type="NCBI Taxonomy" id="43355"/>
    <lineage>
        <taxon>Bacteria</taxon>
        <taxon>Bacillati</taxon>
        <taxon>Actinomycetota</taxon>
        <taxon>Actinomycetes</taxon>
        <taxon>Pseudonocardiales</taxon>
        <taxon>Pseudonocardiaceae</taxon>
        <taxon>Crossiella</taxon>
    </lineage>
</organism>
<evidence type="ECO:0000313" key="3">
    <source>
        <dbReference type="Proteomes" id="UP000533598"/>
    </source>
</evidence>
<dbReference type="PANTHER" id="PTHR46825">
    <property type="entry name" value="D-ALANYL-D-ALANINE-CARBOXYPEPTIDASE/ENDOPEPTIDASE AMPH"/>
    <property type="match status" value="1"/>
</dbReference>